<dbReference type="InterPro" id="IPR013762">
    <property type="entry name" value="Integrase-like_cat_sf"/>
</dbReference>
<organism evidence="3 4">
    <name type="scientific">Ignelater luminosus</name>
    <name type="common">Cucubano</name>
    <name type="synonym">Pyrophorus luminosus</name>
    <dbReference type="NCBI Taxonomy" id="2038154"/>
    <lineage>
        <taxon>Eukaryota</taxon>
        <taxon>Metazoa</taxon>
        <taxon>Ecdysozoa</taxon>
        <taxon>Arthropoda</taxon>
        <taxon>Hexapoda</taxon>
        <taxon>Insecta</taxon>
        <taxon>Pterygota</taxon>
        <taxon>Neoptera</taxon>
        <taxon>Endopterygota</taxon>
        <taxon>Coleoptera</taxon>
        <taxon>Polyphaga</taxon>
        <taxon>Elateriformia</taxon>
        <taxon>Elateroidea</taxon>
        <taxon>Elateridae</taxon>
        <taxon>Agrypninae</taxon>
        <taxon>Pyrophorini</taxon>
        <taxon>Ignelater</taxon>
    </lineage>
</organism>
<keyword evidence="1" id="KW-0233">DNA recombination</keyword>
<dbReference type="AlphaFoldDB" id="A0A8K0GBU4"/>
<dbReference type="Proteomes" id="UP000801492">
    <property type="component" value="Unassembled WGS sequence"/>
</dbReference>
<evidence type="ECO:0000313" key="3">
    <source>
        <dbReference type="EMBL" id="KAF2892603.1"/>
    </source>
</evidence>
<dbReference type="EMBL" id="VTPC01008653">
    <property type="protein sequence ID" value="KAF2892603.1"/>
    <property type="molecule type" value="Genomic_DNA"/>
</dbReference>
<dbReference type="InterPro" id="IPR011010">
    <property type="entry name" value="DNA_brk_join_enz"/>
</dbReference>
<dbReference type="OrthoDB" id="6755924at2759"/>
<protein>
    <recommendedName>
        <fullName evidence="2">Tyr recombinase domain-containing protein</fullName>
    </recommendedName>
</protein>
<sequence>GFTLFRYYVSRGEYLIKLYETKLLESLLVPSCPNQPWYPIFLRLSTSKSLILGPNKSMLLSPINFPKYNATWDPALILNTIKERYPLESLSAEKLVKKLVILMILASEASRIMRSFVRKRKNREYLILTFRKTHRKISTQCISRWIKDFMKISGINTEVFKSHSTRHTSTSAVYRKGLSIDQIKNTVSWTKKSEIFAKFYNRPLEKKIEFLKTLCEADD</sequence>
<evidence type="ECO:0000259" key="2">
    <source>
        <dbReference type="Pfam" id="PF00589"/>
    </source>
</evidence>
<dbReference type="InterPro" id="IPR002104">
    <property type="entry name" value="Integrase_catalytic"/>
</dbReference>
<feature type="non-terminal residue" evidence="3">
    <location>
        <position position="219"/>
    </location>
</feature>
<gene>
    <name evidence="3" type="ORF">ILUMI_13570</name>
</gene>
<dbReference type="GO" id="GO:0003677">
    <property type="term" value="F:DNA binding"/>
    <property type="evidence" value="ECO:0007669"/>
    <property type="project" value="InterPro"/>
</dbReference>
<dbReference type="SUPFAM" id="SSF56349">
    <property type="entry name" value="DNA breaking-rejoining enzymes"/>
    <property type="match status" value="1"/>
</dbReference>
<dbReference type="GO" id="GO:0015074">
    <property type="term" value="P:DNA integration"/>
    <property type="evidence" value="ECO:0007669"/>
    <property type="project" value="InterPro"/>
</dbReference>
<dbReference type="Pfam" id="PF00589">
    <property type="entry name" value="Phage_integrase"/>
    <property type="match status" value="1"/>
</dbReference>
<evidence type="ECO:0000313" key="4">
    <source>
        <dbReference type="Proteomes" id="UP000801492"/>
    </source>
</evidence>
<dbReference type="Gene3D" id="1.10.443.10">
    <property type="entry name" value="Intergrase catalytic core"/>
    <property type="match status" value="1"/>
</dbReference>
<dbReference type="PANTHER" id="PTHR35617">
    <property type="entry name" value="PHAGE_INTEGRASE DOMAIN-CONTAINING PROTEIN"/>
    <property type="match status" value="1"/>
</dbReference>
<evidence type="ECO:0000256" key="1">
    <source>
        <dbReference type="ARBA" id="ARBA00023172"/>
    </source>
</evidence>
<name>A0A8K0GBU4_IGNLU</name>
<dbReference type="GO" id="GO:0006310">
    <property type="term" value="P:DNA recombination"/>
    <property type="evidence" value="ECO:0007669"/>
    <property type="project" value="UniProtKB-KW"/>
</dbReference>
<reference evidence="3" key="1">
    <citation type="submission" date="2019-08" db="EMBL/GenBank/DDBJ databases">
        <title>The genome of the North American firefly Photinus pyralis.</title>
        <authorList>
            <consortium name="Photinus pyralis genome working group"/>
            <person name="Fallon T.R."/>
            <person name="Sander Lower S.E."/>
            <person name="Weng J.-K."/>
        </authorList>
    </citation>
    <scope>NUCLEOTIDE SEQUENCE</scope>
    <source>
        <strain evidence="3">TRF0915ILg1</strain>
        <tissue evidence="3">Whole body</tissue>
    </source>
</reference>
<accession>A0A8K0GBU4</accession>
<proteinExistence type="predicted"/>
<comment type="caution">
    <text evidence="3">The sequence shown here is derived from an EMBL/GenBank/DDBJ whole genome shotgun (WGS) entry which is preliminary data.</text>
</comment>
<dbReference type="PANTHER" id="PTHR35617:SF3">
    <property type="entry name" value="CORE-BINDING (CB) DOMAIN-CONTAINING PROTEIN"/>
    <property type="match status" value="1"/>
</dbReference>
<feature type="domain" description="Tyr recombinase" evidence="2">
    <location>
        <begin position="105"/>
        <end position="202"/>
    </location>
</feature>
<keyword evidence="4" id="KW-1185">Reference proteome</keyword>